<dbReference type="CDD" id="cd00190">
    <property type="entry name" value="Tryp_SPc"/>
    <property type="match status" value="1"/>
</dbReference>
<feature type="compositionally biased region" description="Polar residues" evidence="4">
    <location>
        <begin position="159"/>
        <end position="173"/>
    </location>
</feature>
<reference evidence="7" key="1">
    <citation type="submission" date="2021-03" db="EMBL/GenBank/DDBJ databases">
        <authorList>
            <person name="Bekaert M."/>
        </authorList>
    </citation>
    <scope>NUCLEOTIDE SEQUENCE</scope>
</reference>
<feature type="region of interest" description="Disordered" evidence="4">
    <location>
        <begin position="143"/>
        <end position="173"/>
    </location>
</feature>
<keyword evidence="1" id="KW-0645">Protease</keyword>
<dbReference type="PANTHER" id="PTHR24264">
    <property type="entry name" value="TRYPSIN-RELATED"/>
    <property type="match status" value="1"/>
</dbReference>
<dbReference type="InterPro" id="IPR033116">
    <property type="entry name" value="TRYPSIN_SER"/>
</dbReference>
<dbReference type="Gene3D" id="3.40.50.10140">
    <property type="entry name" value="Toll/interleukin-1 receptor homology (TIR) domain"/>
    <property type="match status" value="1"/>
</dbReference>
<keyword evidence="3" id="KW-0720">Serine protease</keyword>
<evidence type="ECO:0000256" key="3">
    <source>
        <dbReference type="ARBA" id="ARBA00022825"/>
    </source>
</evidence>
<dbReference type="InterPro" id="IPR009003">
    <property type="entry name" value="Peptidase_S1_PA"/>
</dbReference>
<dbReference type="GO" id="GO:0007165">
    <property type="term" value="P:signal transduction"/>
    <property type="evidence" value="ECO:0007669"/>
    <property type="project" value="InterPro"/>
</dbReference>
<dbReference type="Gene3D" id="2.40.10.10">
    <property type="entry name" value="Trypsin-like serine proteases"/>
    <property type="match status" value="2"/>
</dbReference>
<evidence type="ECO:0000259" key="6">
    <source>
        <dbReference type="PROSITE" id="PS50240"/>
    </source>
</evidence>
<dbReference type="SUPFAM" id="SSF52200">
    <property type="entry name" value="Toll/Interleukin receptor TIR domain"/>
    <property type="match status" value="1"/>
</dbReference>
<dbReference type="Pfam" id="PF00089">
    <property type="entry name" value="Trypsin"/>
    <property type="match status" value="2"/>
</dbReference>
<protein>
    <submittedName>
        <fullName evidence="7">Uncharacterized protein</fullName>
    </submittedName>
</protein>
<dbReference type="InterPro" id="IPR050127">
    <property type="entry name" value="Serine_Proteases_S1"/>
</dbReference>
<dbReference type="PROSITE" id="PS50240">
    <property type="entry name" value="TRYPSIN_DOM"/>
    <property type="match status" value="1"/>
</dbReference>
<dbReference type="PANTHER" id="PTHR24264:SF54">
    <property type="entry name" value="PEPTIDASE S1 DOMAIN-CONTAINING PROTEIN"/>
    <property type="match status" value="1"/>
</dbReference>
<dbReference type="InterPro" id="IPR035897">
    <property type="entry name" value="Toll_tir_struct_dom_sf"/>
</dbReference>
<evidence type="ECO:0000256" key="2">
    <source>
        <dbReference type="ARBA" id="ARBA00022801"/>
    </source>
</evidence>
<name>A0A8S3SNA9_MYTED</name>
<evidence type="ECO:0000259" key="5">
    <source>
        <dbReference type="PROSITE" id="PS50104"/>
    </source>
</evidence>
<dbReference type="SMART" id="SM00020">
    <property type="entry name" value="Tryp_SPc"/>
    <property type="match status" value="1"/>
</dbReference>
<dbReference type="PROSITE" id="PS50104">
    <property type="entry name" value="TIR"/>
    <property type="match status" value="1"/>
</dbReference>
<dbReference type="GO" id="GO:0005615">
    <property type="term" value="C:extracellular space"/>
    <property type="evidence" value="ECO:0007669"/>
    <property type="project" value="TreeGrafter"/>
</dbReference>
<proteinExistence type="predicted"/>
<keyword evidence="8" id="KW-1185">Reference proteome</keyword>
<feature type="domain" description="Peptidase S1" evidence="6">
    <location>
        <begin position="170"/>
        <end position="360"/>
    </location>
</feature>
<keyword evidence="2" id="KW-0378">Hydrolase</keyword>
<accession>A0A8S3SNA9</accession>
<dbReference type="SUPFAM" id="SSF50494">
    <property type="entry name" value="Trypsin-like serine proteases"/>
    <property type="match status" value="1"/>
</dbReference>
<gene>
    <name evidence="7" type="ORF">MEDL_36517</name>
</gene>
<organism evidence="7 8">
    <name type="scientific">Mytilus edulis</name>
    <name type="common">Blue mussel</name>
    <dbReference type="NCBI Taxonomy" id="6550"/>
    <lineage>
        <taxon>Eukaryota</taxon>
        <taxon>Metazoa</taxon>
        <taxon>Spiralia</taxon>
        <taxon>Lophotrochozoa</taxon>
        <taxon>Mollusca</taxon>
        <taxon>Bivalvia</taxon>
        <taxon>Autobranchia</taxon>
        <taxon>Pteriomorphia</taxon>
        <taxon>Mytilida</taxon>
        <taxon>Mytiloidea</taxon>
        <taxon>Mytilidae</taxon>
        <taxon>Mytilinae</taxon>
        <taxon>Mytilus</taxon>
    </lineage>
</organism>
<dbReference type="PROSITE" id="PS00135">
    <property type="entry name" value="TRYPSIN_SER"/>
    <property type="match status" value="1"/>
</dbReference>
<dbReference type="Pfam" id="PF01582">
    <property type="entry name" value="TIR"/>
    <property type="match status" value="1"/>
</dbReference>
<evidence type="ECO:0000256" key="4">
    <source>
        <dbReference type="SAM" id="MobiDB-lite"/>
    </source>
</evidence>
<evidence type="ECO:0000313" key="7">
    <source>
        <dbReference type="EMBL" id="CAG2223228.1"/>
    </source>
</evidence>
<dbReference type="InterPro" id="IPR000157">
    <property type="entry name" value="TIR_dom"/>
</dbReference>
<dbReference type="InterPro" id="IPR001254">
    <property type="entry name" value="Trypsin_dom"/>
</dbReference>
<sequence length="365" mass="41474">MKGANGYHRVETEDHYQFDTFVSYEDSDGHFHKNEMVDYLEKQRNFRFCIHHRYFIAGCGIAENITNAIHNSRKVVCVLSKDILKSKWCMYEFNIALIERTTSRHDQNMVFMLKLGRVHARKIPSEIMYILKEDKYIEYPENEDDRGVTANGPRPARQNARNSSNRGSRIIGGTTSQAHQWPFIASIQYHDGYHFCGGVLIGQKWNPFYNLQAPEHLFYLPYDLTLIELAQPAVLNGYVRTINLPNSCVGFDGQICKIIGWGRTSRARQTITLQEGDVSVIPIDVCRNTWGSYVYYGNLCVFSWGTTACQGDSGGPLACLGTDGYTLAGISSWGDIDCGDYPSIYTQVAEHLGWIHDIMDYHGSS</sequence>
<dbReference type="InterPro" id="IPR043504">
    <property type="entry name" value="Peptidase_S1_PA_chymotrypsin"/>
</dbReference>
<dbReference type="AlphaFoldDB" id="A0A8S3SNA9"/>
<dbReference type="EMBL" id="CAJPWZ010001777">
    <property type="protein sequence ID" value="CAG2223228.1"/>
    <property type="molecule type" value="Genomic_DNA"/>
</dbReference>
<dbReference type="OrthoDB" id="10059102at2759"/>
<dbReference type="GO" id="GO:0004252">
    <property type="term" value="F:serine-type endopeptidase activity"/>
    <property type="evidence" value="ECO:0007669"/>
    <property type="project" value="InterPro"/>
</dbReference>
<evidence type="ECO:0000256" key="1">
    <source>
        <dbReference type="ARBA" id="ARBA00022670"/>
    </source>
</evidence>
<feature type="domain" description="TIR" evidence="5">
    <location>
        <begin position="16"/>
        <end position="152"/>
    </location>
</feature>
<dbReference type="SMART" id="SM00255">
    <property type="entry name" value="TIR"/>
    <property type="match status" value="1"/>
</dbReference>
<dbReference type="Proteomes" id="UP000683360">
    <property type="component" value="Unassembled WGS sequence"/>
</dbReference>
<evidence type="ECO:0000313" key="8">
    <source>
        <dbReference type="Proteomes" id="UP000683360"/>
    </source>
</evidence>
<comment type="caution">
    <text evidence="7">The sequence shown here is derived from an EMBL/GenBank/DDBJ whole genome shotgun (WGS) entry which is preliminary data.</text>
</comment>
<dbReference type="GO" id="GO:0006508">
    <property type="term" value="P:proteolysis"/>
    <property type="evidence" value="ECO:0007669"/>
    <property type="project" value="UniProtKB-KW"/>
</dbReference>